<proteinExistence type="predicted"/>
<sequence length="362" mass="40758">MDGGDLSLGMRTECDDGEVLVKEIMRIMRKMLGDRLIIRELAKSIGISHAKYEEKFETSSKKNAVVSTKRKLYFKGPEGKQTWWYRVESNTLTREDAELRFFERLLQESNLGGHRRISVDIEPSPRIKRNVLTQGERAEHATPGTLSTIVDYTSSSRMNHQAFFTRERAFERRNTTDISQAIRPLTRSKKTRRSKGRPRVVHDAFQVRGTVNHVTSDGTDIQYVGSSSIELEVGKGQPHIVHVKLEQGGLAAPLLARDTKTELGGFTYVKEVVKISSNFSAIVLKMEKIMTMIIQESEECAPELQALIKMITSFWVGKGSTAIPDGATNGLLISGVSVDPKKDKEAQDVGFYWGCFSLRSQW</sequence>
<reference evidence="1" key="1">
    <citation type="journal article" date="2022" name="Int. J. Mol. Sci.">
        <title>Draft Genome of Tanacetum Coccineum: Genomic Comparison of Closely Related Tanacetum-Family Plants.</title>
        <authorList>
            <person name="Yamashiro T."/>
            <person name="Shiraishi A."/>
            <person name="Nakayama K."/>
            <person name="Satake H."/>
        </authorList>
    </citation>
    <scope>NUCLEOTIDE SEQUENCE</scope>
</reference>
<comment type="caution">
    <text evidence="1">The sequence shown here is derived from an EMBL/GenBank/DDBJ whole genome shotgun (WGS) entry which is preliminary data.</text>
</comment>
<protein>
    <submittedName>
        <fullName evidence="1">Uncharacterized protein</fullName>
    </submittedName>
</protein>
<name>A0ABQ4X0N1_9ASTR</name>
<accession>A0ABQ4X0N1</accession>
<gene>
    <name evidence="1" type="ORF">Tco_0653422</name>
</gene>
<reference evidence="1" key="2">
    <citation type="submission" date="2022-01" db="EMBL/GenBank/DDBJ databases">
        <authorList>
            <person name="Yamashiro T."/>
            <person name="Shiraishi A."/>
            <person name="Satake H."/>
            <person name="Nakayama K."/>
        </authorList>
    </citation>
    <scope>NUCLEOTIDE SEQUENCE</scope>
</reference>
<keyword evidence="2" id="KW-1185">Reference proteome</keyword>
<evidence type="ECO:0000313" key="2">
    <source>
        <dbReference type="Proteomes" id="UP001151760"/>
    </source>
</evidence>
<dbReference type="EMBL" id="BQNB010009094">
    <property type="protein sequence ID" value="GJS58638.1"/>
    <property type="molecule type" value="Genomic_DNA"/>
</dbReference>
<evidence type="ECO:0000313" key="1">
    <source>
        <dbReference type="EMBL" id="GJS58638.1"/>
    </source>
</evidence>
<dbReference type="Proteomes" id="UP001151760">
    <property type="component" value="Unassembled WGS sequence"/>
</dbReference>
<organism evidence="1 2">
    <name type="scientific">Tanacetum coccineum</name>
    <dbReference type="NCBI Taxonomy" id="301880"/>
    <lineage>
        <taxon>Eukaryota</taxon>
        <taxon>Viridiplantae</taxon>
        <taxon>Streptophyta</taxon>
        <taxon>Embryophyta</taxon>
        <taxon>Tracheophyta</taxon>
        <taxon>Spermatophyta</taxon>
        <taxon>Magnoliopsida</taxon>
        <taxon>eudicotyledons</taxon>
        <taxon>Gunneridae</taxon>
        <taxon>Pentapetalae</taxon>
        <taxon>asterids</taxon>
        <taxon>campanulids</taxon>
        <taxon>Asterales</taxon>
        <taxon>Asteraceae</taxon>
        <taxon>Asteroideae</taxon>
        <taxon>Anthemideae</taxon>
        <taxon>Anthemidinae</taxon>
        <taxon>Tanacetum</taxon>
    </lineage>
</organism>